<dbReference type="CDD" id="cd00267">
    <property type="entry name" value="ABC_ATPase"/>
    <property type="match status" value="1"/>
</dbReference>
<dbReference type="InterPro" id="IPR027417">
    <property type="entry name" value="P-loop_NTPase"/>
</dbReference>
<dbReference type="PANTHER" id="PTHR43581:SF2">
    <property type="entry name" value="EXCINUCLEASE ATPASE SUBUNIT"/>
    <property type="match status" value="1"/>
</dbReference>
<dbReference type="Pfam" id="PF13304">
    <property type="entry name" value="AAA_21"/>
    <property type="match status" value="1"/>
</dbReference>
<accession>A0A7C5HQL3</accession>
<dbReference type="AlphaFoldDB" id="A0A7C5HQL3"/>
<name>A0A7C5HQL3_9CHLB</name>
<dbReference type="Proteomes" id="UP000886059">
    <property type="component" value="Unassembled WGS sequence"/>
</dbReference>
<gene>
    <name evidence="2" type="ORF">ENL01_05165</name>
</gene>
<dbReference type="SMART" id="SM00382">
    <property type="entry name" value="AAA"/>
    <property type="match status" value="1"/>
</dbReference>
<dbReference type="SUPFAM" id="SSF52540">
    <property type="entry name" value="P-loop containing nucleoside triphosphate hydrolases"/>
    <property type="match status" value="1"/>
</dbReference>
<dbReference type="InterPro" id="IPR003593">
    <property type="entry name" value="AAA+_ATPase"/>
</dbReference>
<proteinExistence type="predicted"/>
<evidence type="ECO:0000259" key="1">
    <source>
        <dbReference type="SMART" id="SM00382"/>
    </source>
</evidence>
<dbReference type="EMBL" id="DRSK01000289">
    <property type="protein sequence ID" value="HHE08240.1"/>
    <property type="molecule type" value="Genomic_DNA"/>
</dbReference>
<dbReference type="GO" id="GO:0005524">
    <property type="term" value="F:ATP binding"/>
    <property type="evidence" value="ECO:0007669"/>
    <property type="project" value="InterPro"/>
</dbReference>
<protein>
    <submittedName>
        <fullName evidence="2">AAA family ATPase</fullName>
    </submittedName>
</protein>
<evidence type="ECO:0000313" key="2">
    <source>
        <dbReference type="EMBL" id="HHE08240.1"/>
    </source>
</evidence>
<dbReference type="PANTHER" id="PTHR43581">
    <property type="entry name" value="ATP/GTP PHOSPHATASE"/>
    <property type="match status" value="1"/>
</dbReference>
<organism evidence="2">
    <name type="scientific">Chlorobaculum parvum</name>
    <dbReference type="NCBI Taxonomy" id="274539"/>
    <lineage>
        <taxon>Bacteria</taxon>
        <taxon>Pseudomonadati</taxon>
        <taxon>Chlorobiota</taxon>
        <taxon>Chlorobiia</taxon>
        <taxon>Chlorobiales</taxon>
        <taxon>Chlorobiaceae</taxon>
        <taxon>Chlorobaculum</taxon>
    </lineage>
</organism>
<dbReference type="GO" id="GO:0016887">
    <property type="term" value="F:ATP hydrolysis activity"/>
    <property type="evidence" value="ECO:0007669"/>
    <property type="project" value="InterPro"/>
</dbReference>
<dbReference type="InterPro" id="IPR041685">
    <property type="entry name" value="AAA_GajA/Old/RecF-like"/>
</dbReference>
<dbReference type="InterPro" id="IPR003959">
    <property type="entry name" value="ATPase_AAA_core"/>
</dbReference>
<feature type="domain" description="AAA+ ATPase" evidence="1">
    <location>
        <begin position="23"/>
        <end position="327"/>
    </location>
</feature>
<reference evidence="2" key="1">
    <citation type="journal article" date="2020" name="mSystems">
        <title>Genome- and Community-Level Interaction Insights into Carbon Utilization and Element Cycling Functions of Hydrothermarchaeota in Hydrothermal Sediment.</title>
        <authorList>
            <person name="Zhou Z."/>
            <person name="Liu Y."/>
            <person name="Xu W."/>
            <person name="Pan J."/>
            <person name="Luo Z.H."/>
            <person name="Li M."/>
        </authorList>
    </citation>
    <scope>NUCLEOTIDE SEQUENCE [LARGE SCALE GENOMIC DNA]</scope>
    <source>
        <strain evidence="2">HyVt-628</strain>
    </source>
</reference>
<sequence>MRLLHYLEIQNFKRFGDKQRIELDHPAVLIGPNNCGKTTAIQAIALWSQALKTWLDAKRNSSAKERTATALNRLNIVAVPVQRTRYFWHNTHVRTGNKDIPLLITLGVTHNNKVEAVSMRFRNQGDELVYCSPSDPMLDRMDLLEAAANINVELLYPMSGLETEEPILQPGRIDVLLGQGQTAQVLRNLCLLVYKDSPADWQRIKQLMMRLFSVELGEPKETTRGSIELFYRQQDVKDSLDIALSGRGYQQMLLIFAYLFSHKRSVLLVDEPDAHLEILRQKQVYVLLREIAADNGSQVVMVTHSEVILDEALDHNLTLLLDGRADDLAKKKEIKNSLKHFGAEHYVKARERGYVLYVEGGTDVDMLRALARRIEHPVLEVWDERINTFYVQDNYPEQDIDSELERVEGGFGVTPEKHFHGLRKMVGSLAGLAILDNDGRNRQDSENSGLKVVYWRRYEAENYFITPEVLIRYVSNEYSDMPLFGSYSQEAEEVLADLILERVFTGASDDYRLWSEATPEYARLLWTSKTERLKLSDFAEEFFRRLAETLGHAMLLKKGDLHRLVDYVERTSIPDEVREKLDLLKGIFDHAGKHEEALS</sequence>
<dbReference type="InterPro" id="IPR051396">
    <property type="entry name" value="Bact_Antivir_Def_Nuclease"/>
</dbReference>
<dbReference type="Pfam" id="PF13175">
    <property type="entry name" value="AAA_15"/>
    <property type="match status" value="1"/>
</dbReference>
<dbReference type="Gene3D" id="3.40.50.300">
    <property type="entry name" value="P-loop containing nucleotide triphosphate hydrolases"/>
    <property type="match status" value="2"/>
</dbReference>
<comment type="caution">
    <text evidence="2">The sequence shown here is derived from an EMBL/GenBank/DDBJ whole genome shotgun (WGS) entry which is preliminary data.</text>
</comment>